<comment type="similarity">
    <text evidence="3 10">Belongs to the transthyretin family. 5-hydroxyisourate hydrolase subfamily.</text>
</comment>
<keyword evidence="8 10" id="KW-0378">Hydrolase</keyword>
<evidence type="ECO:0000256" key="2">
    <source>
        <dbReference type="ARBA" id="ARBA00002704"/>
    </source>
</evidence>
<evidence type="ECO:0000256" key="3">
    <source>
        <dbReference type="ARBA" id="ARBA00009850"/>
    </source>
</evidence>
<comment type="function">
    <text evidence="2">Catalyzes the hydrolysis of 5-hydroxyisourate (HIU) to 2-oxo-4-hydroxy-4-carboxy-5-ureidoimidazoline (OHCU).</text>
</comment>
<evidence type="ECO:0000313" key="13">
    <source>
        <dbReference type="EMBL" id="ORM70998.1"/>
    </source>
</evidence>
<evidence type="ECO:0000256" key="11">
    <source>
        <dbReference type="SAM" id="SignalP"/>
    </source>
</evidence>
<dbReference type="Proteomes" id="UP000193104">
    <property type="component" value="Unassembled WGS sequence"/>
</dbReference>
<dbReference type="InterPro" id="IPR036817">
    <property type="entry name" value="Transthyretin/HIU_hydrolase_sf"/>
</dbReference>
<dbReference type="NCBIfam" id="TIGR02962">
    <property type="entry name" value="hdxy_isourate"/>
    <property type="match status" value="1"/>
</dbReference>
<dbReference type="SUPFAM" id="SSF49472">
    <property type="entry name" value="Transthyretin (synonym: prealbumin)"/>
    <property type="match status" value="1"/>
</dbReference>
<dbReference type="GO" id="GO:0006144">
    <property type="term" value="P:purine nucleobase metabolic process"/>
    <property type="evidence" value="ECO:0007669"/>
    <property type="project" value="UniProtKB-KW"/>
</dbReference>
<evidence type="ECO:0000259" key="12">
    <source>
        <dbReference type="SMART" id="SM00095"/>
    </source>
</evidence>
<accession>A0A1X1D2T5</accession>
<keyword evidence="7 10" id="KW-0659">Purine metabolism</keyword>
<name>A0A1X1D2T5_9GAMM</name>
<dbReference type="PROSITE" id="PS00769">
    <property type="entry name" value="TRANSTHYRETIN_2"/>
    <property type="match status" value="1"/>
</dbReference>
<gene>
    <name evidence="13" type="ORF">HA48_16745</name>
</gene>
<dbReference type="OrthoDB" id="9792386at2"/>
<evidence type="ECO:0000256" key="5">
    <source>
        <dbReference type="ARBA" id="ARBA00012609"/>
    </source>
</evidence>
<comment type="subunit">
    <text evidence="4 10">Homotetramer.</text>
</comment>
<dbReference type="GO" id="GO:0033971">
    <property type="term" value="F:hydroxyisourate hydrolase activity"/>
    <property type="evidence" value="ECO:0007669"/>
    <property type="project" value="UniProtKB-EC"/>
</dbReference>
<comment type="catalytic activity">
    <reaction evidence="1 10">
        <text>5-hydroxyisourate + H2O = 5-hydroxy-2-oxo-4-ureido-2,5-dihydro-1H-imidazole-5-carboxylate + H(+)</text>
        <dbReference type="Rhea" id="RHEA:23736"/>
        <dbReference type="ChEBI" id="CHEBI:15377"/>
        <dbReference type="ChEBI" id="CHEBI:15378"/>
        <dbReference type="ChEBI" id="CHEBI:18072"/>
        <dbReference type="ChEBI" id="CHEBI:58639"/>
        <dbReference type="EC" id="3.5.2.17"/>
    </reaction>
</comment>
<dbReference type="Pfam" id="PF00576">
    <property type="entry name" value="Transthyretin"/>
    <property type="match status" value="1"/>
</dbReference>
<evidence type="ECO:0000256" key="6">
    <source>
        <dbReference type="ARBA" id="ARBA00017539"/>
    </source>
</evidence>
<dbReference type="STRING" id="1076551.HA48_16745"/>
<evidence type="ECO:0000256" key="9">
    <source>
        <dbReference type="PIRSR" id="PIRSR600895-51"/>
    </source>
</evidence>
<comment type="caution">
    <text evidence="13">The sequence shown here is derived from an EMBL/GenBank/DDBJ whole genome shotgun (WGS) entry which is preliminary data.</text>
</comment>
<evidence type="ECO:0000256" key="7">
    <source>
        <dbReference type="ARBA" id="ARBA00022631"/>
    </source>
</evidence>
<evidence type="ECO:0000256" key="4">
    <source>
        <dbReference type="ARBA" id="ARBA00011881"/>
    </source>
</evidence>
<dbReference type="InterPro" id="IPR023416">
    <property type="entry name" value="Transthyretin/HIU_hydrolase_d"/>
</dbReference>
<dbReference type="CDD" id="cd05822">
    <property type="entry name" value="TLP_HIUase"/>
    <property type="match status" value="1"/>
</dbReference>
<dbReference type="SMART" id="SM00095">
    <property type="entry name" value="TR_THY"/>
    <property type="match status" value="1"/>
</dbReference>
<dbReference type="EC" id="3.5.2.17" evidence="5 10"/>
<sequence>MKPQHYLLSAALMFSAGSAMADMAKNPISVHVLNLQTGVPTAGVNVELDQQSGNQWVKLSEATTDAQGRIPALYPAGKAAQTGTYRVVFKTGDYFKSTGQPTFFPEIPVIFTLDKTVQHYHIPLLLSQYGYSTYRGN</sequence>
<feature type="domain" description="Transthyretin/hydroxyisourate hydrolase" evidence="12">
    <location>
        <begin position="23"/>
        <end position="137"/>
    </location>
</feature>
<evidence type="ECO:0000256" key="1">
    <source>
        <dbReference type="ARBA" id="ARBA00001043"/>
    </source>
</evidence>
<feature type="signal peptide" evidence="11">
    <location>
        <begin position="1"/>
        <end position="21"/>
    </location>
</feature>
<dbReference type="InterPro" id="IPR000895">
    <property type="entry name" value="Transthyretin/HIU_hydrolase"/>
</dbReference>
<feature type="binding site" evidence="9">
    <location>
        <position position="69"/>
    </location>
    <ligand>
        <name>substrate</name>
    </ligand>
</feature>
<evidence type="ECO:0000256" key="8">
    <source>
        <dbReference type="ARBA" id="ARBA00022801"/>
    </source>
</evidence>
<evidence type="ECO:0000256" key="10">
    <source>
        <dbReference type="RuleBase" id="RU361270"/>
    </source>
</evidence>
<proteinExistence type="inferred from homology"/>
<feature type="chain" id="PRO_5012959128" description="5-hydroxyisourate hydrolase" evidence="11">
    <location>
        <begin position="22"/>
        <end position="137"/>
    </location>
</feature>
<feature type="binding site" evidence="9">
    <location>
        <position position="134"/>
    </location>
    <ligand>
        <name>substrate</name>
    </ligand>
</feature>
<organism evidence="13 14">
    <name type="scientific">Pantoea wallisii</name>
    <dbReference type="NCBI Taxonomy" id="1076551"/>
    <lineage>
        <taxon>Bacteria</taxon>
        <taxon>Pseudomonadati</taxon>
        <taxon>Pseudomonadota</taxon>
        <taxon>Gammaproteobacteria</taxon>
        <taxon>Enterobacterales</taxon>
        <taxon>Erwiniaceae</taxon>
        <taxon>Pantoea</taxon>
    </lineage>
</organism>
<dbReference type="PANTHER" id="PTHR10395:SF7">
    <property type="entry name" value="5-HYDROXYISOURATE HYDROLASE"/>
    <property type="match status" value="1"/>
</dbReference>
<keyword evidence="14" id="KW-1185">Reference proteome</keyword>
<dbReference type="AlphaFoldDB" id="A0A1X1D2T5"/>
<dbReference type="RefSeq" id="WP_128602380.1">
    <property type="nucleotide sequence ID" value="NZ_MLFS01000054.1"/>
</dbReference>
<dbReference type="PRINTS" id="PR00189">
    <property type="entry name" value="TRNSTHYRETIN"/>
</dbReference>
<dbReference type="EMBL" id="MLFS01000054">
    <property type="protein sequence ID" value="ORM70998.1"/>
    <property type="molecule type" value="Genomic_DNA"/>
</dbReference>
<evidence type="ECO:0000313" key="14">
    <source>
        <dbReference type="Proteomes" id="UP000193104"/>
    </source>
</evidence>
<reference evidence="13 14" key="1">
    <citation type="journal article" date="2017" name="Antonie Van Leeuwenhoek">
        <title>Phylogenomic resolution of the bacterial genus Pantoea and its relationship with Erwinia and Tatumella.</title>
        <authorList>
            <person name="Palmer M."/>
            <person name="Steenkamp E.T."/>
            <person name="Coetzee M.P."/>
            <person name="Chan W.Y."/>
            <person name="van Zyl E."/>
            <person name="De Maayer P."/>
            <person name="Coutinho T.A."/>
            <person name="Blom J."/>
            <person name="Smits T.H."/>
            <person name="Duffy B."/>
            <person name="Venter S.N."/>
        </authorList>
    </citation>
    <scope>NUCLEOTIDE SEQUENCE [LARGE SCALE GENOMIC DNA]</scope>
    <source>
        <strain evidence="13 14">LMG 26277</strain>
    </source>
</reference>
<dbReference type="InterPro" id="IPR014306">
    <property type="entry name" value="Hydroxyisourate_hydrolase"/>
</dbReference>
<keyword evidence="11" id="KW-0732">Signal</keyword>
<dbReference type="InterPro" id="IPR023419">
    <property type="entry name" value="Transthyretin_CS"/>
</dbReference>
<protein>
    <recommendedName>
        <fullName evidence="6 10">5-hydroxyisourate hydrolase</fullName>
        <shortName evidence="10">HIU hydrolase</shortName>
        <shortName evidence="10">HIUHase</shortName>
        <ecNumber evidence="5 10">3.5.2.17</ecNumber>
    </recommendedName>
</protein>
<feature type="binding site" evidence="9">
    <location>
        <position position="31"/>
    </location>
    <ligand>
        <name>substrate</name>
    </ligand>
</feature>
<dbReference type="Gene3D" id="2.60.40.180">
    <property type="entry name" value="Transthyretin/hydroxyisourate hydrolase domain"/>
    <property type="match status" value="1"/>
</dbReference>
<dbReference type="PANTHER" id="PTHR10395">
    <property type="entry name" value="URICASE AND TRANSTHYRETIN-RELATED"/>
    <property type="match status" value="1"/>
</dbReference>